<name>A0A2P6P841_ROSCH</name>
<protein>
    <submittedName>
        <fullName evidence="1">Uncharacterized protein</fullName>
    </submittedName>
</protein>
<comment type="caution">
    <text evidence="1">The sequence shown here is derived from an EMBL/GenBank/DDBJ whole genome shotgun (WGS) entry which is preliminary data.</text>
</comment>
<keyword evidence="2" id="KW-1185">Reference proteome</keyword>
<gene>
    <name evidence="1" type="ORF">RchiOBHm_Chr7g0202071</name>
</gene>
<reference evidence="1 2" key="1">
    <citation type="journal article" date="2018" name="Nat. Genet.">
        <title>The Rosa genome provides new insights in the design of modern roses.</title>
        <authorList>
            <person name="Bendahmane M."/>
        </authorList>
    </citation>
    <scope>NUCLEOTIDE SEQUENCE [LARGE SCALE GENOMIC DNA]</scope>
    <source>
        <strain evidence="2">cv. Old Blush</strain>
    </source>
</reference>
<evidence type="ECO:0000313" key="2">
    <source>
        <dbReference type="Proteomes" id="UP000238479"/>
    </source>
</evidence>
<organism evidence="1 2">
    <name type="scientific">Rosa chinensis</name>
    <name type="common">China rose</name>
    <dbReference type="NCBI Taxonomy" id="74649"/>
    <lineage>
        <taxon>Eukaryota</taxon>
        <taxon>Viridiplantae</taxon>
        <taxon>Streptophyta</taxon>
        <taxon>Embryophyta</taxon>
        <taxon>Tracheophyta</taxon>
        <taxon>Spermatophyta</taxon>
        <taxon>Magnoliopsida</taxon>
        <taxon>eudicotyledons</taxon>
        <taxon>Gunneridae</taxon>
        <taxon>Pentapetalae</taxon>
        <taxon>rosids</taxon>
        <taxon>fabids</taxon>
        <taxon>Rosales</taxon>
        <taxon>Rosaceae</taxon>
        <taxon>Rosoideae</taxon>
        <taxon>Rosoideae incertae sedis</taxon>
        <taxon>Rosa</taxon>
    </lineage>
</organism>
<accession>A0A2P6P841</accession>
<dbReference type="Gramene" id="PRQ18089">
    <property type="protein sequence ID" value="PRQ18089"/>
    <property type="gene ID" value="RchiOBHm_Chr7g0202071"/>
</dbReference>
<dbReference type="Proteomes" id="UP000238479">
    <property type="component" value="Chromosome 7"/>
</dbReference>
<proteinExistence type="predicted"/>
<evidence type="ECO:0000313" key="1">
    <source>
        <dbReference type="EMBL" id="PRQ18089.1"/>
    </source>
</evidence>
<dbReference type="AlphaFoldDB" id="A0A2P6P841"/>
<dbReference type="EMBL" id="PDCK01000045">
    <property type="protein sequence ID" value="PRQ18089.1"/>
    <property type="molecule type" value="Genomic_DNA"/>
</dbReference>
<sequence>MLENLAESLCLDNQLNSLSVSTKVRMSVVLAPNFRGRRPMLTVLSPLPCFKNRLPSLEEHLYDMRECLALANMLKKALSPDIVLLACHFLPLECFTE</sequence>